<dbReference type="PANTHER" id="PTHR43133:SF63">
    <property type="entry name" value="RNA POLYMERASE SIGMA FACTOR FECI-RELATED"/>
    <property type="match status" value="1"/>
</dbReference>
<dbReference type="Pfam" id="PF08281">
    <property type="entry name" value="Sigma70_r4_2"/>
    <property type="match status" value="1"/>
</dbReference>
<dbReference type="Pfam" id="PF04542">
    <property type="entry name" value="Sigma70_r2"/>
    <property type="match status" value="1"/>
</dbReference>
<feature type="domain" description="RNA polymerase sigma factor 70 region 4 type 2" evidence="6">
    <location>
        <begin position="111"/>
        <end position="163"/>
    </location>
</feature>
<dbReference type="SUPFAM" id="SSF88659">
    <property type="entry name" value="Sigma3 and sigma4 domains of RNA polymerase sigma factors"/>
    <property type="match status" value="1"/>
</dbReference>
<sequence length="169" mass="19116">MPAHDSSSDRYLSDLYTDNRGWLQRWLQRKSGCSERAADLMQDTFVRFITRPNPEPPRDAQATLMAIAKNLLVDHWRRARLEQAYLDALASRPEAVAPGPEERHLIIETLLQVERLLDGLPAVAKQAFLMSQLDGMKQAEIASALSISISSVKRYLTQALTQCYFAELS</sequence>
<dbReference type="AlphaFoldDB" id="A0A2A3MF06"/>
<dbReference type="NCBIfam" id="TIGR02937">
    <property type="entry name" value="sigma70-ECF"/>
    <property type="match status" value="1"/>
</dbReference>
<dbReference type="PANTHER" id="PTHR43133">
    <property type="entry name" value="RNA POLYMERASE ECF-TYPE SIGMA FACTO"/>
    <property type="match status" value="1"/>
</dbReference>
<dbReference type="InterPro" id="IPR013249">
    <property type="entry name" value="RNA_pol_sigma70_r4_t2"/>
</dbReference>
<reference evidence="7 8" key="1">
    <citation type="submission" date="2017-09" db="EMBL/GenBank/DDBJ databases">
        <title>Pseudomonas abyssi sp. nov. isolated from Abyssopelagic Water.</title>
        <authorList>
            <person name="Wei Y."/>
        </authorList>
    </citation>
    <scope>NUCLEOTIDE SEQUENCE [LARGE SCALE GENOMIC DNA]</scope>
    <source>
        <strain evidence="7 8">MT5</strain>
    </source>
</reference>
<keyword evidence="3" id="KW-0731">Sigma factor</keyword>
<evidence type="ECO:0000256" key="4">
    <source>
        <dbReference type="ARBA" id="ARBA00023163"/>
    </source>
</evidence>
<evidence type="ECO:0000256" key="1">
    <source>
        <dbReference type="ARBA" id="ARBA00010641"/>
    </source>
</evidence>
<dbReference type="InterPro" id="IPR014284">
    <property type="entry name" value="RNA_pol_sigma-70_dom"/>
</dbReference>
<dbReference type="InterPro" id="IPR013324">
    <property type="entry name" value="RNA_pol_sigma_r3/r4-like"/>
</dbReference>
<evidence type="ECO:0000259" key="6">
    <source>
        <dbReference type="Pfam" id="PF08281"/>
    </source>
</evidence>
<evidence type="ECO:0000313" key="7">
    <source>
        <dbReference type="EMBL" id="PBK03307.1"/>
    </source>
</evidence>
<evidence type="ECO:0000259" key="5">
    <source>
        <dbReference type="Pfam" id="PF04542"/>
    </source>
</evidence>
<dbReference type="SUPFAM" id="SSF88946">
    <property type="entry name" value="Sigma2 domain of RNA polymerase sigma factors"/>
    <property type="match status" value="1"/>
</dbReference>
<proteinExistence type="inferred from homology"/>
<evidence type="ECO:0000256" key="3">
    <source>
        <dbReference type="ARBA" id="ARBA00023082"/>
    </source>
</evidence>
<dbReference type="GO" id="GO:0003677">
    <property type="term" value="F:DNA binding"/>
    <property type="evidence" value="ECO:0007669"/>
    <property type="project" value="InterPro"/>
</dbReference>
<dbReference type="EMBL" id="NTMR01000020">
    <property type="protein sequence ID" value="PBK03307.1"/>
    <property type="molecule type" value="Genomic_DNA"/>
</dbReference>
<dbReference type="InterPro" id="IPR039425">
    <property type="entry name" value="RNA_pol_sigma-70-like"/>
</dbReference>
<dbReference type="Gene3D" id="1.10.10.10">
    <property type="entry name" value="Winged helix-like DNA-binding domain superfamily/Winged helix DNA-binding domain"/>
    <property type="match status" value="1"/>
</dbReference>
<dbReference type="GO" id="GO:0006352">
    <property type="term" value="P:DNA-templated transcription initiation"/>
    <property type="evidence" value="ECO:0007669"/>
    <property type="project" value="InterPro"/>
</dbReference>
<dbReference type="InterPro" id="IPR036388">
    <property type="entry name" value="WH-like_DNA-bd_sf"/>
</dbReference>
<dbReference type="GO" id="GO:0016987">
    <property type="term" value="F:sigma factor activity"/>
    <property type="evidence" value="ECO:0007669"/>
    <property type="project" value="UniProtKB-KW"/>
</dbReference>
<dbReference type="Gene3D" id="1.10.1740.10">
    <property type="match status" value="1"/>
</dbReference>
<organism evidence="7 8">
    <name type="scientific">Pseudomonas abyssi</name>
    <dbReference type="NCBI Taxonomy" id="170540"/>
    <lineage>
        <taxon>Bacteria</taxon>
        <taxon>Pseudomonadati</taxon>
        <taxon>Pseudomonadota</taxon>
        <taxon>Gammaproteobacteria</taxon>
        <taxon>Pseudomonadales</taxon>
        <taxon>Pseudomonadaceae</taxon>
        <taxon>Pseudomonas</taxon>
    </lineage>
</organism>
<evidence type="ECO:0000256" key="2">
    <source>
        <dbReference type="ARBA" id="ARBA00023015"/>
    </source>
</evidence>
<dbReference type="InterPro" id="IPR007627">
    <property type="entry name" value="RNA_pol_sigma70_r2"/>
</dbReference>
<dbReference type="RefSeq" id="WP_096005643.1">
    <property type="nucleotide sequence ID" value="NZ_NTMR01000020.1"/>
</dbReference>
<gene>
    <name evidence="7" type="ORF">CNQ84_14965</name>
</gene>
<feature type="domain" description="RNA polymerase sigma-70 region 2" evidence="5">
    <location>
        <begin position="15"/>
        <end position="80"/>
    </location>
</feature>
<keyword evidence="2" id="KW-0805">Transcription regulation</keyword>
<protein>
    <submittedName>
        <fullName evidence="7">RNA polymerase subunit sigma</fullName>
    </submittedName>
</protein>
<keyword evidence="8" id="KW-1185">Reference proteome</keyword>
<accession>A0A2A3MF06</accession>
<comment type="similarity">
    <text evidence="1">Belongs to the sigma-70 factor family. ECF subfamily.</text>
</comment>
<dbReference type="InterPro" id="IPR013325">
    <property type="entry name" value="RNA_pol_sigma_r2"/>
</dbReference>
<keyword evidence="4" id="KW-0804">Transcription</keyword>
<dbReference type="Proteomes" id="UP000242313">
    <property type="component" value="Unassembled WGS sequence"/>
</dbReference>
<evidence type="ECO:0000313" key="8">
    <source>
        <dbReference type="Proteomes" id="UP000242313"/>
    </source>
</evidence>
<name>A0A2A3MF06_9PSED</name>
<comment type="caution">
    <text evidence="7">The sequence shown here is derived from an EMBL/GenBank/DDBJ whole genome shotgun (WGS) entry which is preliminary data.</text>
</comment>
<dbReference type="NCBIfam" id="NF009180">
    <property type="entry name" value="PRK12528.1"/>
    <property type="match status" value="1"/>
</dbReference>